<reference evidence="2" key="1">
    <citation type="submission" date="2014-05" db="EMBL/GenBank/DDBJ databases">
        <authorList>
            <person name="Chronopoulou M."/>
        </authorList>
    </citation>
    <scope>NUCLEOTIDE SEQUENCE</scope>
    <source>
        <tissue evidence="2">Whole organism</tissue>
    </source>
</reference>
<accession>A0A0K2UDP8</accession>
<evidence type="ECO:0000313" key="2">
    <source>
        <dbReference type="EMBL" id="CDW35816.1"/>
    </source>
</evidence>
<dbReference type="EMBL" id="HACA01018455">
    <property type="protein sequence ID" value="CDW35816.1"/>
    <property type="molecule type" value="Transcribed_RNA"/>
</dbReference>
<organism evidence="2">
    <name type="scientific">Lepeophtheirus salmonis</name>
    <name type="common">Salmon louse</name>
    <name type="synonym">Caligus salmonis</name>
    <dbReference type="NCBI Taxonomy" id="72036"/>
    <lineage>
        <taxon>Eukaryota</taxon>
        <taxon>Metazoa</taxon>
        <taxon>Ecdysozoa</taxon>
        <taxon>Arthropoda</taxon>
        <taxon>Crustacea</taxon>
        <taxon>Multicrustacea</taxon>
        <taxon>Hexanauplia</taxon>
        <taxon>Copepoda</taxon>
        <taxon>Siphonostomatoida</taxon>
        <taxon>Caligidae</taxon>
        <taxon>Lepeophtheirus</taxon>
    </lineage>
</organism>
<proteinExistence type="predicted"/>
<feature type="region of interest" description="Disordered" evidence="1">
    <location>
        <begin position="1"/>
        <end position="29"/>
    </location>
</feature>
<dbReference type="AlphaFoldDB" id="A0A0K2UDP8"/>
<sequence length="29" mass="3173">MGWTPSSCRSFGGLSSESHRLTEASVHHE</sequence>
<protein>
    <submittedName>
        <fullName evidence="2">Uncharacterized protein</fullName>
    </submittedName>
</protein>
<feature type="compositionally biased region" description="Polar residues" evidence="1">
    <location>
        <begin position="1"/>
        <end position="16"/>
    </location>
</feature>
<feature type="compositionally biased region" description="Basic and acidic residues" evidence="1">
    <location>
        <begin position="17"/>
        <end position="29"/>
    </location>
</feature>
<name>A0A0K2UDP8_LEPSM</name>
<evidence type="ECO:0000256" key="1">
    <source>
        <dbReference type="SAM" id="MobiDB-lite"/>
    </source>
</evidence>